<reference evidence="3 4" key="1">
    <citation type="submission" date="2023-07" db="EMBL/GenBank/DDBJ databases">
        <title>Sorghum-associated microbial communities from plants grown in Nebraska, USA.</title>
        <authorList>
            <person name="Schachtman D."/>
        </authorList>
    </citation>
    <scope>NUCLEOTIDE SEQUENCE [LARGE SCALE GENOMIC DNA]</scope>
    <source>
        <strain evidence="3 4">BE240</strain>
    </source>
</reference>
<name>A0ABU1V6Y6_9BURK</name>
<evidence type="ECO:0000256" key="1">
    <source>
        <dbReference type="ARBA" id="ARBA00022729"/>
    </source>
</evidence>
<dbReference type="SUPFAM" id="SSF53850">
    <property type="entry name" value="Periplasmic binding protein-like II"/>
    <property type="match status" value="1"/>
</dbReference>
<feature type="chain" id="PRO_5047179212" evidence="2">
    <location>
        <begin position="30"/>
        <end position="346"/>
    </location>
</feature>
<dbReference type="PANTHER" id="PTHR30006:SF2">
    <property type="entry name" value="ABC TRANSPORTER SUBSTRATE-BINDING PROTEIN"/>
    <property type="match status" value="1"/>
</dbReference>
<dbReference type="Proteomes" id="UP001265550">
    <property type="component" value="Unassembled WGS sequence"/>
</dbReference>
<keyword evidence="1 2" id="KW-0732">Signal</keyword>
<evidence type="ECO:0000313" key="4">
    <source>
        <dbReference type="Proteomes" id="UP001265550"/>
    </source>
</evidence>
<dbReference type="Gene3D" id="3.40.190.10">
    <property type="entry name" value="Periplasmic binding protein-like II"/>
    <property type="match status" value="2"/>
</dbReference>
<dbReference type="EMBL" id="JAVDWE010000002">
    <property type="protein sequence ID" value="MDR7093228.1"/>
    <property type="molecule type" value="Genomic_DNA"/>
</dbReference>
<dbReference type="Pfam" id="PF13343">
    <property type="entry name" value="SBP_bac_6"/>
    <property type="match status" value="1"/>
</dbReference>
<feature type="signal peptide" evidence="2">
    <location>
        <begin position="1"/>
        <end position="29"/>
    </location>
</feature>
<dbReference type="PANTHER" id="PTHR30006">
    <property type="entry name" value="THIAMINE-BINDING PERIPLASMIC PROTEIN-RELATED"/>
    <property type="match status" value="1"/>
</dbReference>
<accession>A0ABU1V6Y6</accession>
<evidence type="ECO:0000256" key="2">
    <source>
        <dbReference type="SAM" id="SignalP"/>
    </source>
</evidence>
<comment type="caution">
    <text evidence="3">The sequence shown here is derived from an EMBL/GenBank/DDBJ whole genome shotgun (WGS) entry which is preliminary data.</text>
</comment>
<dbReference type="PIRSF" id="PIRSF002825">
    <property type="entry name" value="CfbpA"/>
    <property type="match status" value="1"/>
</dbReference>
<organism evidence="3 4">
    <name type="scientific">Hydrogenophaga laconesensis</name>
    <dbReference type="NCBI Taxonomy" id="1805971"/>
    <lineage>
        <taxon>Bacteria</taxon>
        <taxon>Pseudomonadati</taxon>
        <taxon>Pseudomonadota</taxon>
        <taxon>Betaproteobacteria</taxon>
        <taxon>Burkholderiales</taxon>
        <taxon>Comamonadaceae</taxon>
        <taxon>Hydrogenophaga</taxon>
    </lineage>
</organism>
<proteinExistence type="predicted"/>
<gene>
    <name evidence="3" type="ORF">J2X09_000960</name>
</gene>
<keyword evidence="4" id="KW-1185">Reference proteome</keyword>
<dbReference type="RefSeq" id="WP_204732891.1">
    <property type="nucleotide sequence ID" value="NZ_JAVDWE010000002.1"/>
</dbReference>
<dbReference type="InterPro" id="IPR026045">
    <property type="entry name" value="Ferric-bd"/>
</dbReference>
<evidence type="ECO:0000313" key="3">
    <source>
        <dbReference type="EMBL" id="MDR7093228.1"/>
    </source>
</evidence>
<sequence length="346" mass="37719">MKTHTARRLALFSLAAISLLGGGVPPAVAQPQKIVVYTVIPDAEVNRRINEEFTKRTGIQVEVLNVPAVGTVASRIRGEKDRPRGDVFAAAPVDFHAALAKDGLIELYKSPLVTADALKAGYADPQGAWTGWYAMTTCIFWNTDRFNKEMATKGVGKPSSWDDLLKPAYKDHVILANPQTSAIGYVLLATQIFRSGEEKAWAYTRELNKNVKQYTPSAPLTVSLVAQGEGTAGAFWLADVLNAKVNGKQPLDFAVPSPNVVNIWAASIIKGGPNTEGARKYIDFLLSEYPQEINSTLGFRHPLNPKVAAPAGAPSLAEIKQVAYDNTWATDNMDRVRKQWRTESGQ</sequence>
<protein>
    <submittedName>
        <fullName evidence="3">Iron(III) transport system substrate-binding protein</fullName>
    </submittedName>
</protein>